<keyword evidence="2" id="KW-1015">Disulfide bond</keyword>
<dbReference type="FunFam" id="1.20.140.40:FF:000008">
    <property type="entry name" value="Invertase/pectin methylesterase inhibitor family protein"/>
    <property type="match status" value="1"/>
</dbReference>
<feature type="chain" id="PRO_5026961045" evidence="4">
    <location>
        <begin position="21"/>
        <end position="179"/>
    </location>
</feature>
<gene>
    <name evidence="7" type="primary">LOC105034572</name>
</gene>
<dbReference type="SMART" id="SM00856">
    <property type="entry name" value="PMEI"/>
    <property type="match status" value="1"/>
</dbReference>
<dbReference type="CDD" id="cd14859">
    <property type="entry name" value="PMEI_like"/>
    <property type="match status" value="1"/>
</dbReference>
<dbReference type="InParanoid" id="A0A6I9QG25"/>
<evidence type="ECO:0000256" key="1">
    <source>
        <dbReference type="ARBA" id="ARBA00022729"/>
    </source>
</evidence>
<dbReference type="GO" id="GO:0046910">
    <property type="term" value="F:pectinesterase inhibitor activity"/>
    <property type="evidence" value="ECO:0007669"/>
    <property type="project" value="UniProtKB-ARBA"/>
</dbReference>
<feature type="domain" description="Pectinesterase inhibitor" evidence="5">
    <location>
        <begin position="27"/>
        <end position="174"/>
    </location>
</feature>
<proteinExistence type="inferred from homology"/>
<dbReference type="OrthoDB" id="773291at2759"/>
<evidence type="ECO:0000313" key="6">
    <source>
        <dbReference type="Proteomes" id="UP000504607"/>
    </source>
</evidence>
<dbReference type="PANTHER" id="PTHR35357">
    <property type="entry name" value="OS02G0537100 PROTEIN"/>
    <property type="match status" value="1"/>
</dbReference>
<organism evidence="6 7">
    <name type="scientific">Elaeis guineensis var. tenera</name>
    <name type="common">Oil palm</name>
    <dbReference type="NCBI Taxonomy" id="51953"/>
    <lineage>
        <taxon>Eukaryota</taxon>
        <taxon>Viridiplantae</taxon>
        <taxon>Streptophyta</taxon>
        <taxon>Embryophyta</taxon>
        <taxon>Tracheophyta</taxon>
        <taxon>Spermatophyta</taxon>
        <taxon>Magnoliopsida</taxon>
        <taxon>Liliopsida</taxon>
        <taxon>Arecaceae</taxon>
        <taxon>Arecoideae</taxon>
        <taxon>Cocoseae</taxon>
        <taxon>Elaeidinae</taxon>
        <taxon>Elaeis</taxon>
    </lineage>
</organism>
<evidence type="ECO:0000256" key="4">
    <source>
        <dbReference type="SAM" id="SignalP"/>
    </source>
</evidence>
<name>A0A6I9QG25_ELAGV</name>
<evidence type="ECO:0000256" key="2">
    <source>
        <dbReference type="ARBA" id="ARBA00023157"/>
    </source>
</evidence>
<dbReference type="FunCoup" id="A0A6I9QG25">
    <property type="interactions" value="1163"/>
</dbReference>
<dbReference type="InterPro" id="IPR035513">
    <property type="entry name" value="Invertase/methylesterase_inhib"/>
</dbReference>
<dbReference type="PANTHER" id="PTHR35357:SF8">
    <property type="entry name" value="OS01G0111000 PROTEIN"/>
    <property type="match status" value="1"/>
</dbReference>
<dbReference type="SUPFAM" id="SSF101148">
    <property type="entry name" value="Plant invertase/pectin methylesterase inhibitor"/>
    <property type="match status" value="1"/>
</dbReference>
<dbReference type="RefSeq" id="XP_010908086.1">
    <property type="nucleotide sequence ID" value="XM_010909784.2"/>
</dbReference>
<evidence type="ECO:0000313" key="7">
    <source>
        <dbReference type="RefSeq" id="XP_010908086.1"/>
    </source>
</evidence>
<comment type="similarity">
    <text evidence="3">Belongs to the PMEI family.</text>
</comment>
<sequence length="179" mass="19389">MASILPRLLPLLSLLTLSLSTQTPTTDAPTLIQKTCNTTTYYNFCVSSLQSDPESPKADVRGLSTIAIHLAISNATNTSSFTAALSHSAADPSLRAVLRECAAKYSNAGEALEWSLDALSTESYDYAFVHVSAAAEYPNVCRVLFRKHPRLPYPAEMASREEVLEHLCTIALEIISILG</sequence>
<dbReference type="NCBIfam" id="TIGR01614">
    <property type="entry name" value="PME_inhib"/>
    <property type="match status" value="1"/>
</dbReference>
<feature type="signal peptide" evidence="4">
    <location>
        <begin position="1"/>
        <end position="20"/>
    </location>
</feature>
<protein>
    <submittedName>
        <fullName evidence="7">Pectinesterase inhibitor 28</fullName>
    </submittedName>
</protein>
<evidence type="ECO:0000256" key="3">
    <source>
        <dbReference type="ARBA" id="ARBA00038471"/>
    </source>
</evidence>
<dbReference type="Pfam" id="PF04043">
    <property type="entry name" value="PMEI"/>
    <property type="match status" value="1"/>
</dbReference>
<dbReference type="InterPro" id="IPR006501">
    <property type="entry name" value="Pectinesterase_inhib_dom"/>
</dbReference>
<accession>A0A6I9QG25</accession>
<dbReference type="KEGG" id="egu:105034572"/>
<dbReference type="GeneID" id="105034572"/>
<dbReference type="Gene3D" id="1.20.140.40">
    <property type="entry name" value="Invertase/pectin methylesterase inhibitor family protein"/>
    <property type="match status" value="1"/>
</dbReference>
<keyword evidence="1 4" id="KW-0732">Signal</keyword>
<dbReference type="AlphaFoldDB" id="A0A6I9QG25"/>
<keyword evidence="6" id="KW-1185">Reference proteome</keyword>
<dbReference type="Proteomes" id="UP000504607">
    <property type="component" value="Unplaced"/>
</dbReference>
<evidence type="ECO:0000259" key="5">
    <source>
        <dbReference type="SMART" id="SM00856"/>
    </source>
</evidence>
<reference evidence="7" key="1">
    <citation type="submission" date="2025-08" db="UniProtKB">
        <authorList>
            <consortium name="RefSeq"/>
        </authorList>
    </citation>
    <scope>IDENTIFICATION</scope>
</reference>